<feature type="transmembrane region" description="Helical" evidence="6">
    <location>
        <begin position="430"/>
        <end position="447"/>
    </location>
</feature>
<evidence type="ECO:0000313" key="10">
    <source>
        <dbReference type="Proteomes" id="UP000321303"/>
    </source>
</evidence>
<keyword evidence="4 6" id="KW-1133">Transmembrane helix</keyword>
<feature type="transmembrane region" description="Helical" evidence="6">
    <location>
        <begin position="300"/>
        <end position="318"/>
    </location>
</feature>
<dbReference type="RefSeq" id="WP_146872927.1">
    <property type="nucleotide sequence ID" value="NZ_BJXV01000002.1"/>
</dbReference>
<dbReference type="InterPro" id="IPR018461">
    <property type="entry name" value="Na/H_Antiport_NhaC-like_C"/>
</dbReference>
<name>A0A511UJR2_9GAMM</name>
<evidence type="ECO:0000259" key="7">
    <source>
        <dbReference type="Pfam" id="PF03553"/>
    </source>
</evidence>
<feature type="transmembrane region" description="Helical" evidence="6">
    <location>
        <begin position="119"/>
        <end position="136"/>
    </location>
</feature>
<gene>
    <name evidence="9" type="ORF">HVA01_04710</name>
</gene>
<dbReference type="OrthoDB" id="9772446at2"/>
<evidence type="ECO:0000256" key="2">
    <source>
        <dbReference type="ARBA" id="ARBA00022475"/>
    </source>
</evidence>
<reference evidence="9 10" key="1">
    <citation type="submission" date="2019-07" db="EMBL/GenBank/DDBJ databases">
        <title>Whole genome shotgun sequence of Halomonas variabilis NBRC 102410.</title>
        <authorList>
            <person name="Hosoyama A."/>
            <person name="Uohara A."/>
            <person name="Ohji S."/>
            <person name="Ichikawa N."/>
        </authorList>
    </citation>
    <scope>NUCLEOTIDE SEQUENCE [LARGE SCALE GENOMIC DNA]</scope>
    <source>
        <strain evidence="9 10">NBRC 102410</strain>
    </source>
</reference>
<evidence type="ECO:0000256" key="6">
    <source>
        <dbReference type="SAM" id="Phobius"/>
    </source>
</evidence>
<dbReference type="Pfam" id="PF13726">
    <property type="entry name" value="Na_H_antiport_2"/>
    <property type="match status" value="1"/>
</dbReference>
<organism evidence="9 10">
    <name type="scientific">Halovibrio variabilis</name>
    <dbReference type="NCBI Taxonomy" id="31910"/>
    <lineage>
        <taxon>Bacteria</taxon>
        <taxon>Pseudomonadati</taxon>
        <taxon>Pseudomonadota</taxon>
        <taxon>Gammaproteobacteria</taxon>
        <taxon>Oceanospirillales</taxon>
        <taxon>Halomonadaceae</taxon>
        <taxon>Halovibrio</taxon>
    </lineage>
</organism>
<feature type="domain" description="Putative Na+/H+ antiporter N-terminal" evidence="8">
    <location>
        <begin position="2"/>
        <end position="87"/>
    </location>
</feature>
<dbReference type="InterPro" id="IPR032813">
    <property type="entry name" value="Na_H_antiport_N"/>
</dbReference>
<dbReference type="GO" id="GO:0005886">
    <property type="term" value="C:plasma membrane"/>
    <property type="evidence" value="ECO:0007669"/>
    <property type="project" value="UniProtKB-SubCell"/>
</dbReference>
<comment type="subcellular location">
    <subcellularLocation>
        <location evidence="1">Cell membrane</location>
        <topology evidence="1">Multi-pass membrane protein</topology>
    </subcellularLocation>
</comment>
<accession>A0A511UJR2</accession>
<evidence type="ECO:0000256" key="1">
    <source>
        <dbReference type="ARBA" id="ARBA00004651"/>
    </source>
</evidence>
<dbReference type="PANTHER" id="PTHR37821">
    <property type="entry name" value="AMINO ACID TRANSPORTER YUIF-RELATED"/>
    <property type="match status" value="1"/>
</dbReference>
<feature type="transmembrane region" description="Helical" evidence="6">
    <location>
        <begin position="245"/>
        <end position="263"/>
    </location>
</feature>
<evidence type="ECO:0000256" key="5">
    <source>
        <dbReference type="ARBA" id="ARBA00023136"/>
    </source>
</evidence>
<evidence type="ECO:0000256" key="3">
    <source>
        <dbReference type="ARBA" id="ARBA00022692"/>
    </source>
</evidence>
<evidence type="ECO:0000256" key="4">
    <source>
        <dbReference type="ARBA" id="ARBA00022989"/>
    </source>
</evidence>
<keyword evidence="2" id="KW-1003">Cell membrane</keyword>
<keyword evidence="10" id="KW-1185">Reference proteome</keyword>
<evidence type="ECO:0000313" key="9">
    <source>
        <dbReference type="EMBL" id="GEN26825.1"/>
    </source>
</evidence>
<proteinExistence type="predicted"/>
<evidence type="ECO:0000259" key="8">
    <source>
        <dbReference type="Pfam" id="PF13726"/>
    </source>
</evidence>
<feature type="domain" description="Na+/H+ antiporter NhaC-like C-terminal" evidence="7">
    <location>
        <begin position="151"/>
        <end position="442"/>
    </location>
</feature>
<feature type="transmembrane region" description="Helical" evidence="6">
    <location>
        <begin position="370"/>
        <end position="395"/>
    </location>
</feature>
<dbReference type="AlphaFoldDB" id="A0A511UJR2"/>
<feature type="transmembrane region" description="Helical" evidence="6">
    <location>
        <begin position="48"/>
        <end position="72"/>
    </location>
</feature>
<dbReference type="PANTHER" id="PTHR37821:SF1">
    <property type="entry name" value="AMINO ACID TRANSPORTER YUIF-RELATED"/>
    <property type="match status" value="1"/>
</dbReference>
<dbReference type="Pfam" id="PF03553">
    <property type="entry name" value="Na_H_antiporter"/>
    <property type="match status" value="1"/>
</dbReference>
<keyword evidence="5 6" id="KW-0472">Membrane</keyword>
<protein>
    <submittedName>
        <fullName evidence="9">Sodium:proton antiporter</fullName>
    </submittedName>
</protein>
<feature type="transmembrane region" description="Helical" evidence="6">
    <location>
        <begin position="148"/>
        <end position="171"/>
    </location>
</feature>
<dbReference type="Proteomes" id="UP000321303">
    <property type="component" value="Unassembled WGS sequence"/>
</dbReference>
<feature type="transmembrane region" description="Helical" evidence="6">
    <location>
        <begin position="194"/>
        <end position="216"/>
    </location>
</feature>
<dbReference type="InterPro" id="IPR052576">
    <property type="entry name" value="AA_Transporter-Related"/>
</dbReference>
<comment type="caution">
    <text evidence="9">The sequence shown here is derived from an EMBL/GenBank/DDBJ whole genome shotgun (WGS) entry which is preliminary data.</text>
</comment>
<sequence length="448" mass="46451">MNAVILAVLVMVALSLARVSVVFALVVGALVGGLVGGLSLEQTLDAFNAGVGGGAQVALAYATLGAFAVAISRSGLPDMLANRLITLLGKETTAVHQARVKMLLLTAVLLVAISSQNAIPVHIAFIPVLIPPLLTVMNRLKLDRRAVACALTFGLTAPYMLLPVGFGAIFLNDILLANLNSVGEPLGLEITRGMVPLAMAIPVGGMALGLIVALLWSYRRPREYQIEDIVNANATEAHTPAKPHMLGLVMSGVAIVAALGLQLYSGSMILGGLVGIGLLSLGGIFKWREADDLFTSGMRMMALIGFIMISAAGFAEVMKTTGEIDALVSGAFALFGDNRGLAALVMLLVGLFITLGIGSSFSTIPIIAAIFVPLAVQFGFSPMATVVLVGTAAALGDAGSPASDSTLGPTSGLNVDRQHDHMWDSVVPTFLHYNIPLVGFGWLAAMML</sequence>
<dbReference type="EMBL" id="BJXV01000002">
    <property type="protein sequence ID" value="GEN26825.1"/>
    <property type="molecule type" value="Genomic_DNA"/>
</dbReference>
<feature type="transmembrane region" description="Helical" evidence="6">
    <location>
        <begin position="269"/>
        <end position="288"/>
    </location>
</feature>
<keyword evidence="3 6" id="KW-0812">Transmembrane</keyword>
<feature type="transmembrane region" description="Helical" evidence="6">
    <location>
        <begin position="338"/>
        <end position="358"/>
    </location>
</feature>